<protein>
    <submittedName>
        <fullName evidence="1">Type I-U CRISPR-associated protein Csb2</fullName>
    </submittedName>
</protein>
<gene>
    <name evidence="1" type="primary">csb2</name>
    <name evidence="1" type="ORF">ACFPIH_49715</name>
</gene>
<evidence type="ECO:0000313" key="1">
    <source>
        <dbReference type="EMBL" id="MFC4507401.1"/>
    </source>
</evidence>
<dbReference type="NCBIfam" id="TIGR02165">
    <property type="entry name" value="cas5_6_GSU0054"/>
    <property type="match status" value="1"/>
</dbReference>
<dbReference type="Pfam" id="PF09609">
    <property type="entry name" value="Cas_GSU0054"/>
    <property type="match status" value="1"/>
</dbReference>
<dbReference type="EMBL" id="JBHSFK010000055">
    <property type="protein sequence ID" value="MFC4507401.1"/>
    <property type="molecule type" value="Genomic_DNA"/>
</dbReference>
<sequence length="489" mass="53456">MPFTVRVHLLEPLYQASGPQPGRAEWPPHPARLFCALVSVADLDDPVEEAALRWLECQPAPWIRVPAQTTEAVTARNAWVPTNAVAKEPGHAALPGRTNGGSPKSWPQRVLRHPEVAFVWEVEPPPSVRTVLEAIATRVPYFGRATGHALLGTQTSPAHEDQGEGDADFKEWQPLQPDDPVKVGSTLRVPYPGYLQRLRAAFEAQQPAWQHAQSLRYRVRSSESPTESGQDRGPYRDLVTFAFSPGIAVDPGYTLAVTAALRAAVMSRLEKAGHDVRAMPQVHGHKDKNDQGRLCAYLGLPFVGHTHADGMLRGVAIALPHDLPVLHRRALLGILLHFDGGLRKLTVPKMGAPLNLSYVKPTASMLKTVQPHNWTRPSRIWTTALPMVLDHFPKRGGRGLDDSVVKSCRMAGLPVPEHVEVVRRGGLLPGTRDFAGHQLRRKAGEPPLPSCHVRLHFARPLDGPVVLGSKKTFGLGLCLPGPARTEIAS</sequence>
<comment type="caution">
    <text evidence="1">The sequence shown here is derived from an EMBL/GenBank/DDBJ whole genome shotgun (WGS) entry which is preliminary data.</text>
</comment>
<proteinExistence type="predicted"/>
<organism evidence="1 2">
    <name type="scientific">Streptomyces vulcanius</name>
    <dbReference type="NCBI Taxonomy" id="1441876"/>
    <lineage>
        <taxon>Bacteria</taxon>
        <taxon>Bacillati</taxon>
        <taxon>Actinomycetota</taxon>
        <taxon>Actinomycetes</taxon>
        <taxon>Kitasatosporales</taxon>
        <taxon>Streptomycetaceae</taxon>
        <taxon>Streptomyces</taxon>
    </lineage>
</organism>
<evidence type="ECO:0000313" key="2">
    <source>
        <dbReference type="Proteomes" id="UP001595839"/>
    </source>
</evidence>
<dbReference type="Proteomes" id="UP001595839">
    <property type="component" value="Unassembled WGS sequence"/>
</dbReference>
<accession>A0ABV9BCH9</accession>
<dbReference type="RefSeq" id="WP_381185822.1">
    <property type="nucleotide sequence ID" value="NZ_JBHSFK010000055.1"/>
</dbReference>
<reference evidence="2" key="1">
    <citation type="journal article" date="2019" name="Int. J. Syst. Evol. Microbiol.">
        <title>The Global Catalogue of Microorganisms (GCM) 10K type strain sequencing project: providing services to taxonomists for standard genome sequencing and annotation.</title>
        <authorList>
            <consortium name="The Broad Institute Genomics Platform"/>
            <consortium name="The Broad Institute Genome Sequencing Center for Infectious Disease"/>
            <person name="Wu L."/>
            <person name="Ma J."/>
        </authorList>
    </citation>
    <scope>NUCLEOTIDE SEQUENCE [LARGE SCALE GENOMIC DNA]</scope>
    <source>
        <strain evidence="2">CGMCC 4.7177</strain>
    </source>
</reference>
<dbReference type="InterPro" id="IPR019089">
    <property type="entry name" value="Cas_GSU0054"/>
</dbReference>
<keyword evidence="2" id="KW-1185">Reference proteome</keyword>
<name>A0ABV9BCH9_9ACTN</name>